<dbReference type="Pfam" id="PF01979">
    <property type="entry name" value="Amidohydro_1"/>
    <property type="match status" value="1"/>
</dbReference>
<evidence type="ECO:0000259" key="3">
    <source>
        <dbReference type="Pfam" id="PF01979"/>
    </source>
</evidence>
<dbReference type="PANTHER" id="PTHR11113:SF14">
    <property type="entry name" value="N-ACETYLGLUCOSAMINE-6-PHOSPHATE DEACETYLASE"/>
    <property type="match status" value="1"/>
</dbReference>
<keyword evidence="5" id="KW-1185">Reference proteome</keyword>
<evidence type="ECO:0000313" key="5">
    <source>
        <dbReference type="Proteomes" id="UP001501475"/>
    </source>
</evidence>
<evidence type="ECO:0000256" key="2">
    <source>
        <dbReference type="ARBA" id="ARBA00022801"/>
    </source>
</evidence>
<feature type="domain" description="Amidohydrolase-related" evidence="3">
    <location>
        <begin position="7"/>
        <end position="318"/>
    </location>
</feature>
<name>A0ABN2JZV2_9MICO</name>
<organism evidence="4 5">
    <name type="scientific">Nostocoides vanveenii</name>
    <dbReference type="NCBI Taxonomy" id="330835"/>
    <lineage>
        <taxon>Bacteria</taxon>
        <taxon>Bacillati</taxon>
        <taxon>Actinomycetota</taxon>
        <taxon>Actinomycetes</taxon>
        <taxon>Micrococcales</taxon>
        <taxon>Intrasporangiaceae</taxon>
        <taxon>Nostocoides</taxon>
    </lineage>
</organism>
<proteinExistence type="inferred from homology"/>
<dbReference type="PANTHER" id="PTHR11113">
    <property type="entry name" value="N-ACETYLGLUCOSAMINE-6-PHOSPHATE DEACETYLASE"/>
    <property type="match status" value="1"/>
</dbReference>
<protein>
    <submittedName>
        <fullName evidence="4">Amidohydrolase family protein</fullName>
    </submittedName>
</protein>
<dbReference type="Proteomes" id="UP001501475">
    <property type="component" value="Unassembled WGS sequence"/>
</dbReference>
<reference evidence="4 5" key="1">
    <citation type="journal article" date="2019" name="Int. J. Syst. Evol. Microbiol.">
        <title>The Global Catalogue of Microorganisms (GCM) 10K type strain sequencing project: providing services to taxonomists for standard genome sequencing and annotation.</title>
        <authorList>
            <consortium name="The Broad Institute Genomics Platform"/>
            <consortium name="The Broad Institute Genome Sequencing Center for Infectious Disease"/>
            <person name="Wu L."/>
            <person name="Ma J."/>
        </authorList>
    </citation>
    <scope>NUCLEOTIDE SEQUENCE [LARGE SCALE GENOMIC DNA]</scope>
    <source>
        <strain evidence="4 5">JCM 15591</strain>
    </source>
</reference>
<dbReference type="SUPFAM" id="SSF51556">
    <property type="entry name" value="Metallo-dependent hydrolases"/>
    <property type="match status" value="1"/>
</dbReference>
<evidence type="ECO:0000256" key="1">
    <source>
        <dbReference type="ARBA" id="ARBA00010716"/>
    </source>
</evidence>
<dbReference type="Gene3D" id="3.20.20.140">
    <property type="entry name" value="Metal-dependent hydrolases"/>
    <property type="match status" value="1"/>
</dbReference>
<sequence length="320" mass="31944">MTAAALVTPGTLVDIHAHGGVGHQFGADCRGTLLAIAHHRAQSVERVVASLVTATDAALIDQVGVLAPLVAEGVLAGIHLEGPFLSVARCGAHDRALVRDPDPGLIERLAAVAAAAGAPRAIRHLTFAPERPGAAALVETCARLGIVPAIGHTDADAGTITRAIGRIAERTGSPALVTHLFNGMPAFHHRAGGPAAAALAAAARGEAIVELIADGVHVSPEVVAMVFDLVGPDRVALVSDAMAATGLGDGRYRIGALPVDVRAGTARLVGPDGSLGPIAGSTHTLADCVAWAVGVAGIAPADARRAASITPARAIALSLG</sequence>
<evidence type="ECO:0000313" key="4">
    <source>
        <dbReference type="EMBL" id="GAA1745042.1"/>
    </source>
</evidence>
<dbReference type="InterPro" id="IPR032466">
    <property type="entry name" value="Metal_Hydrolase"/>
</dbReference>
<gene>
    <name evidence="4" type="ORF">GCM10009810_02210</name>
</gene>
<comment type="caution">
    <text evidence="4">The sequence shown here is derived from an EMBL/GenBank/DDBJ whole genome shotgun (WGS) entry which is preliminary data.</text>
</comment>
<comment type="similarity">
    <text evidence="1">Belongs to the metallo-dependent hydrolases superfamily. NagA family.</text>
</comment>
<accession>A0ABN2JZV2</accession>
<dbReference type="InterPro" id="IPR006680">
    <property type="entry name" value="Amidohydro-rel"/>
</dbReference>
<keyword evidence="2" id="KW-0378">Hydrolase</keyword>
<dbReference type="RefSeq" id="WP_344060880.1">
    <property type="nucleotide sequence ID" value="NZ_BAAAPN010000003.1"/>
</dbReference>
<dbReference type="EMBL" id="BAAAPN010000003">
    <property type="protein sequence ID" value="GAA1745042.1"/>
    <property type="molecule type" value="Genomic_DNA"/>
</dbReference>